<comment type="caution">
    <text evidence="1">The sequence shown here is derived from an EMBL/GenBank/DDBJ whole genome shotgun (WGS) entry which is preliminary data.</text>
</comment>
<sequence>MSSSLTLSLLLLLITAASSQAPKVDIAEKDFAAFNDGEVVYTQSSGLSRTTRIQLLSKKEVLTKDQSYQIANCDTCHVGKHICYTVSETELEQDYSTIEVPDSLVKYLLGGRYRAKAKLDDALVKKYLQPQVPGGLSFVPNMVHLTAKIDLCTSTAEPTYSCDTYTLNRTAPIVTADEKAEIVGDAFPIFCPNP</sequence>
<keyword evidence="2" id="KW-1185">Reference proteome</keyword>
<accession>A0ACC2RZ91</accession>
<name>A0ACC2RZ91_9FUNG</name>
<gene>
    <name evidence="1" type="ORF">DSO57_1004864</name>
</gene>
<evidence type="ECO:0000313" key="1">
    <source>
        <dbReference type="EMBL" id="KAJ9055347.1"/>
    </source>
</evidence>
<dbReference type="Proteomes" id="UP001165960">
    <property type="component" value="Unassembled WGS sequence"/>
</dbReference>
<proteinExistence type="predicted"/>
<organism evidence="1 2">
    <name type="scientific">Entomophthora muscae</name>
    <dbReference type="NCBI Taxonomy" id="34485"/>
    <lineage>
        <taxon>Eukaryota</taxon>
        <taxon>Fungi</taxon>
        <taxon>Fungi incertae sedis</taxon>
        <taxon>Zoopagomycota</taxon>
        <taxon>Entomophthoromycotina</taxon>
        <taxon>Entomophthoromycetes</taxon>
        <taxon>Entomophthorales</taxon>
        <taxon>Entomophthoraceae</taxon>
        <taxon>Entomophthora</taxon>
    </lineage>
</organism>
<protein>
    <submittedName>
        <fullName evidence="1">Uncharacterized protein</fullName>
    </submittedName>
</protein>
<reference evidence="1" key="1">
    <citation type="submission" date="2022-04" db="EMBL/GenBank/DDBJ databases">
        <title>Genome of the entomopathogenic fungus Entomophthora muscae.</title>
        <authorList>
            <person name="Elya C."/>
            <person name="Lovett B.R."/>
            <person name="Lee E."/>
            <person name="Macias A.M."/>
            <person name="Hajek A.E."/>
            <person name="De Bivort B.L."/>
            <person name="Kasson M.T."/>
            <person name="De Fine Licht H.H."/>
            <person name="Stajich J.E."/>
        </authorList>
    </citation>
    <scope>NUCLEOTIDE SEQUENCE</scope>
    <source>
        <strain evidence="1">Berkeley</strain>
    </source>
</reference>
<dbReference type="EMBL" id="QTSX02006402">
    <property type="protein sequence ID" value="KAJ9055347.1"/>
    <property type="molecule type" value="Genomic_DNA"/>
</dbReference>
<evidence type="ECO:0000313" key="2">
    <source>
        <dbReference type="Proteomes" id="UP001165960"/>
    </source>
</evidence>